<name>A0ABP3V3K9_9CLOT</name>
<dbReference type="EMBL" id="BAAACG010000019">
    <property type="protein sequence ID" value="GAA0746016.1"/>
    <property type="molecule type" value="Genomic_DNA"/>
</dbReference>
<dbReference type="RefSeq" id="WP_343763429.1">
    <property type="nucleotide sequence ID" value="NZ_BAAACG010000019.1"/>
</dbReference>
<evidence type="ECO:0000256" key="3">
    <source>
        <dbReference type="ARBA" id="ARBA00022679"/>
    </source>
</evidence>
<evidence type="ECO:0000256" key="5">
    <source>
        <dbReference type="ARBA" id="ARBA00022741"/>
    </source>
</evidence>
<proteinExistence type="predicted"/>
<evidence type="ECO:0000256" key="1">
    <source>
        <dbReference type="ARBA" id="ARBA00004790"/>
    </source>
</evidence>
<dbReference type="Proteomes" id="UP001501510">
    <property type="component" value="Unassembled WGS sequence"/>
</dbReference>
<keyword evidence="3" id="KW-0808">Transferase</keyword>
<evidence type="ECO:0000256" key="7">
    <source>
        <dbReference type="ARBA" id="ARBA00023027"/>
    </source>
</evidence>
<keyword evidence="2" id="KW-0662">Pyridine nucleotide biosynthesis</keyword>
<dbReference type="InterPro" id="IPR016024">
    <property type="entry name" value="ARM-type_fold"/>
</dbReference>
<dbReference type="SUPFAM" id="SSF109604">
    <property type="entry name" value="HD-domain/PDEase-like"/>
    <property type="match status" value="1"/>
</dbReference>
<keyword evidence="6" id="KW-0067">ATP-binding</keyword>
<dbReference type="InterPro" id="IPR005248">
    <property type="entry name" value="NadD/NMNAT"/>
</dbReference>
<evidence type="ECO:0008006" key="10">
    <source>
        <dbReference type="Google" id="ProtNLM"/>
    </source>
</evidence>
<evidence type="ECO:0000313" key="9">
    <source>
        <dbReference type="Proteomes" id="UP001501510"/>
    </source>
</evidence>
<accession>A0ABP3V3K9</accession>
<dbReference type="InterPro" id="IPR014729">
    <property type="entry name" value="Rossmann-like_a/b/a_fold"/>
</dbReference>
<protein>
    <recommendedName>
        <fullName evidence="10">Cytidyltransferase</fullName>
    </recommendedName>
</protein>
<keyword evidence="5" id="KW-0547">Nucleotide-binding</keyword>
<sequence length="1618" mass="189257">MDNLLFKDLYKRITKILLSPRLIEKHGFKKENINLHIKSSYFTDTLYYMVTKKDYSCLSTFNLCKNIFFDLGYEKQSEDFLSYVYKYSIHMSFPHAVIIKNDIKLNNLCNLYLKILSIICEFEKKSKSSTWQYKYPINFLDVNEINDLEDSREYKKFIKEFKNNYVYEMMKLSSEVMGFNTLDHVCGVHYLSLHLGRQLKSIDIPIDLGRISGSAAAHDIGKYGCRVTELKRVPHLHYYYTDQWFKKFNLTYIGNVAVNHSTWDLELENLSLESLILIYADFRVKNQIIQGHPKMTIFSLEKSFNIILNKLENVDYNKKIRYKKVYSKLKDFEDYLVNLGIDINLKNNTVSKPNKTYFSLLNNKEITNNIKYISIYHNIYLMYKLRNEYSLERILDTARSEKDWKNLREYIKVFEEYSAYLTKEQKIRTMKFLFENLTHPEDDIRIHCAKLIGKLIATFDEDYRKEIPKDVELNMPNLTSKDLLNIYIKSMLSPSSNTIPLNKFNLGYNTSTMIKSLFRYCRKNLILTYRKLIINHFDINKYKNTDTNLFILDISKTLPLSPYDKDIDKIWYFIKDILNKRNSILRLGALEALNVMIPKLPENYSIRSEIKQYMLDSKIYKKLSTENLLKSYICEKLSLKTLKSKLKNFINIDTKSVTDIFLSNLKANTNWIKKKIQIELILNHSIENPSTFGLHTAIHFCNLLKVSDIESVRNKAGASILKIMPYLTLSERNEVAIELLRALEIEGNRFTEYIPKYTGKVLLWLPPVELEEMITHISYKTKKSNTNLKCLLLSTVGITISNYPKYKERFKENEEIYLNRLKEMLGILLNGLGDYDIQVKQNSFAVIGKNLFGNNLPLEKKCTLYKLISKKLLTLITNYENTNLMMLTISSGLHYIYRFISDYNFSVGKIDIPVSKKIAFFPGTFDPFSSSHKEISKSLRNMGFEVYLAVDEFSWSKQTLPSLLRRDLINISIAGELNIYTYPGDMPINIANPNDLKKLKDVFIESEVYIAVGSDVVLNASSYKIKNIEIPNSIFDFSHIIFKRGSVEKLSNITKYIKGEVVYFSLSSKFSNISSTRIRKYIDENKSISSLVDPVTENYIYEKGFYQRESQDKAIIKPLPIRIRLINPIDKFIINEMIYTFQNKIPDIEEKLMYISSKPSCRMIIIRNTQNKLIGFSIFHWIRSTNLYEEMKDSKITNYIRKRSTGRMLSLDGFYLNVSEKNRYLEQILLTETLALCISKDYEYAVFNPISLKFQSSSILELLELQGFIQVPTDKNNNKPIYSVDMSTPSILNLDIESVIKSPYRHNKKIKNIILETRKNLRKALVEIYKGQLILSFDNNFLHQCMINKICNENNVPTTIQTPRVLGDSMCVPYGNILDKYITPNTVTKALHTEKMFFSDVKHFKIGEAPHYLNLKSQVKMLKSFNRPIILADNLLHKGYRIKKLDPIFKKENVKIQKIIVGIMSGRGKDLMDKQNRSVDSAYFIPRLKLWFNEADLYPFIGGNLLWRGKYPKRNLLPSVNLILPYTYPKFITNTDKKNIFNLSKISIENSIKILSALEEEYHNTNDRNLTLSLLGHVFNTPRCPDQGNNIYYNLNLMASHYLNNDYESLLRLENIFE</sequence>
<comment type="caution">
    <text evidence="8">The sequence shown here is derived from an EMBL/GenBank/DDBJ whole genome shotgun (WGS) entry which is preliminary data.</text>
</comment>
<evidence type="ECO:0000256" key="2">
    <source>
        <dbReference type="ARBA" id="ARBA00022642"/>
    </source>
</evidence>
<dbReference type="SUPFAM" id="SSF48371">
    <property type="entry name" value="ARM repeat"/>
    <property type="match status" value="1"/>
</dbReference>
<organism evidence="8 9">
    <name type="scientific">Clostridium oceanicum</name>
    <dbReference type="NCBI Taxonomy" id="1543"/>
    <lineage>
        <taxon>Bacteria</taxon>
        <taxon>Bacillati</taxon>
        <taxon>Bacillota</taxon>
        <taxon>Clostridia</taxon>
        <taxon>Eubacteriales</taxon>
        <taxon>Clostridiaceae</taxon>
        <taxon>Clostridium</taxon>
    </lineage>
</organism>
<dbReference type="PANTHER" id="PTHR39321">
    <property type="entry name" value="NICOTINATE-NUCLEOTIDE ADENYLYLTRANSFERASE-RELATED"/>
    <property type="match status" value="1"/>
</dbReference>
<reference evidence="9" key="1">
    <citation type="journal article" date="2019" name="Int. J. Syst. Evol. Microbiol.">
        <title>The Global Catalogue of Microorganisms (GCM) 10K type strain sequencing project: providing services to taxonomists for standard genome sequencing and annotation.</title>
        <authorList>
            <consortium name="The Broad Institute Genomics Platform"/>
            <consortium name="The Broad Institute Genome Sequencing Center for Infectious Disease"/>
            <person name="Wu L."/>
            <person name="Ma J."/>
        </authorList>
    </citation>
    <scope>NUCLEOTIDE SEQUENCE [LARGE SCALE GENOMIC DNA]</scope>
    <source>
        <strain evidence="9">JCM 1407</strain>
    </source>
</reference>
<evidence type="ECO:0000313" key="8">
    <source>
        <dbReference type="EMBL" id="GAA0746016.1"/>
    </source>
</evidence>
<keyword evidence="7" id="KW-0520">NAD</keyword>
<comment type="pathway">
    <text evidence="1">Cofactor biosynthesis; NAD(+) biosynthesis.</text>
</comment>
<keyword evidence="9" id="KW-1185">Reference proteome</keyword>
<dbReference type="SUPFAM" id="SSF52374">
    <property type="entry name" value="Nucleotidylyl transferase"/>
    <property type="match status" value="1"/>
</dbReference>
<dbReference type="Gene3D" id="3.40.50.620">
    <property type="entry name" value="HUPs"/>
    <property type="match status" value="1"/>
</dbReference>
<dbReference type="PANTHER" id="PTHR39321:SF3">
    <property type="entry name" value="PHOSPHOPANTETHEINE ADENYLYLTRANSFERASE"/>
    <property type="match status" value="1"/>
</dbReference>
<evidence type="ECO:0000256" key="6">
    <source>
        <dbReference type="ARBA" id="ARBA00022840"/>
    </source>
</evidence>
<keyword evidence="4" id="KW-0548">Nucleotidyltransferase</keyword>
<gene>
    <name evidence="8" type="ORF">GCM10008906_33080</name>
</gene>
<evidence type="ECO:0000256" key="4">
    <source>
        <dbReference type="ARBA" id="ARBA00022695"/>
    </source>
</evidence>